<accession>A0A1I7ZPY9</accession>
<evidence type="ECO:0000313" key="1">
    <source>
        <dbReference type="Proteomes" id="UP000095287"/>
    </source>
</evidence>
<dbReference type="AlphaFoldDB" id="A0A1I7ZPY9"/>
<name>A0A1I7ZPY9_9BILA</name>
<dbReference type="Proteomes" id="UP000095287">
    <property type="component" value="Unplaced"/>
</dbReference>
<evidence type="ECO:0000313" key="2">
    <source>
        <dbReference type="WBParaSite" id="L893_g28452.t1"/>
    </source>
</evidence>
<proteinExistence type="predicted"/>
<organism evidence="1 2">
    <name type="scientific">Steinernema glaseri</name>
    <dbReference type="NCBI Taxonomy" id="37863"/>
    <lineage>
        <taxon>Eukaryota</taxon>
        <taxon>Metazoa</taxon>
        <taxon>Ecdysozoa</taxon>
        <taxon>Nematoda</taxon>
        <taxon>Chromadorea</taxon>
        <taxon>Rhabditida</taxon>
        <taxon>Tylenchina</taxon>
        <taxon>Panagrolaimomorpha</taxon>
        <taxon>Strongyloidoidea</taxon>
        <taxon>Steinernematidae</taxon>
        <taxon>Steinernema</taxon>
    </lineage>
</organism>
<dbReference type="WBParaSite" id="L893_g28452.t1">
    <property type="protein sequence ID" value="L893_g28452.t1"/>
    <property type="gene ID" value="L893_g28452"/>
</dbReference>
<protein>
    <submittedName>
        <fullName evidence="2">Secreted protein</fullName>
    </submittedName>
</protein>
<keyword evidence="1" id="KW-1185">Reference proteome</keyword>
<sequence length="69" mass="7679">MYNPFVHLASSYSNFLFVTLLEVGSMAHRSVRDPPSSSPHPDRRLVRLYFEHRDSPTSSGVASEAAGRS</sequence>
<reference evidence="2" key="1">
    <citation type="submission" date="2016-11" db="UniProtKB">
        <authorList>
            <consortium name="WormBaseParasite"/>
        </authorList>
    </citation>
    <scope>IDENTIFICATION</scope>
</reference>